<protein>
    <submittedName>
        <fullName evidence="1">Uncharacterized protein</fullName>
    </submittedName>
</protein>
<name>A0A0U2WBG2_9GAMM</name>
<dbReference type="PATRIC" id="fig|1315283.4.peg.1018"/>
<accession>A0A0U2WBG2</accession>
<proteinExistence type="predicted"/>
<sequence>MKVNSNDTNLVSQFISNGSEVKVNKPANGKEQLNSEIERLAKDIYHKDQPKEPEATYDKPMNISTNNVVSTREVEEKALNNIRIATVNLYMPGGEVSNSVEKMFTQYDNIMAEIAAKQPSLANKDWGISISQSGELEVTGSINDKEKSLISEKLNDNGDFVAAANEFKSSFLEHIDLGVRGWSSYDVNEDNFSKIFDLKEILDNSQGGESFKQAWNKDFSWLELNDNISSQLRRNAIKN</sequence>
<evidence type="ECO:0000313" key="2">
    <source>
        <dbReference type="Proteomes" id="UP000065261"/>
    </source>
</evidence>
<dbReference type="RefSeq" id="WP_058372933.1">
    <property type="nucleotide sequence ID" value="NZ_CP011034.1"/>
</dbReference>
<dbReference type="KEGG" id="ptn:PTRA_a1171"/>
<gene>
    <name evidence="1" type="ORF">PTRA_a1171</name>
</gene>
<dbReference type="AlphaFoldDB" id="A0A0U2WBG2"/>
<organism evidence="1">
    <name type="scientific">Pseudoalteromonas translucida KMM 520</name>
    <dbReference type="NCBI Taxonomy" id="1315283"/>
    <lineage>
        <taxon>Bacteria</taxon>
        <taxon>Pseudomonadati</taxon>
        <taxon>Pseudomonadota</taxon>
        <taxon>Gammaproteobacteria</taxon>
        <taxon>Alteromonadales</taxon>
        <taxon>Pseudoalteromonadaceae</taxon>
        <taxon>Pseudoalteromonas</taxon>
    </lineage>
</organism>
<evidence type="ECO:0000313" key="1">
    <source>
        <dbReference type="EMBL" id="ALS32423.1"/>
    </source>
</evidence>
<dbReference type="OrthoDB" id="6287057at2"/>
<dbReference type="Proteomes" id="UP000065261">
    <property type="component" value="Chromosome I"/>
</dbReference>
<dbReference type="EMBL" id="CP011034">
    <property type="protein sequence ID" value="ALS32423.1"/>
    <property type="molecule type" value="Genomic_DNA"/>
</dbReference>
<reference evidence="1 2" key="1">
    <citation type="submission" date="2015-03" db="EMBL/GenBank/DDBJ databases">
        <authorList>
            <person name="Murphy D."/>
        </authorList>
    </citation>
    <scope>NUCLEOTIDE SEQUENCE [LARGE SCALE GENOMIC DNA]</scope>
    <source>
        <strain evidence="1 2">KMM 520</strain>
    </source>
</reference>